<dbReference type="InterPro" id="IPR036344">
    <property type="entry name" value="FIP_sf"/>
</dbReference>
<reference evidence="1 2" key="1">
    <citation type="journal article" date="2012" name="Proc. Natl. Acad. Sci. U.S.A.">
        <title>Comparative genomics of Ceriporiopsis subvermispora and Phanerochaete chrysosporium provide insight into selective ligninolysis.</title>
        <authorList>
            <person name="Fernandez-Fueyo E."/>
            <person name="Ruiz-Duenas F.J."/>
            <person name="Ferreira P."/>
            <person name="Floudas D."/>
            <person name="Hibbett D.S."/>
            <person name="Canessa P."/>
            <person name="Larrondo L.F."/>
            <person name="James T.Y."/>
            <person name="Seelenfreund D."/>
            <person name="Lobos S."/>
            <person name="Polanco R."/>
            <person name="Tello M."/>
            <person name="Honda Y."/>
            <person name="Watanabe T."/>
            <person name="Watanabe T."/>
            <person name="Ryu J.S."/>
            <person name="Kubicek C.P."/>
            <person name="Schmoll M."/>
            <person name="Gaskell J."/>
            <person name="Hammel K.E."/>
            <person name="St John F.J."/>
            <person name="Vanden Wymelenberg A."/>
            <person name="Sabat G."/>
            <person name="Splinter BonDurant S."/>
            <person name="Syed K."/>
            <person name="Yadav J.S."/>
            <person name="Doddapaneni H."/>
            <person name="Subramanian V."/>
            <person name="Lavin J.L."/>
            <person name="Oguiza J.A."/>
            <person name="Perez G."/>
            <person name="Pisabarro A.G."/>
            <person name="Ramirez L."/>
            <person name="Santoyo F."/>
            <person name="Master E."/>
            <person name="Coutinho P.M."/>
            <person name="Henrissat B."/>
            <person name="Lombard V."/>
            <person name="Magnuson J.K."/>
            <person name="Kuees U."/>
            <person name="Hori C."/>
            <person name="Igarashi K."/>
            <person name="Samejima M."/>
            <person name="Held B.W."/>
            <person name="Barry K.W."/>
            <person name="LaButti K.M."/>
            <person name="Lapidus A."/>
            <person name="Lindquist E.A."/>
            <person name="Lucas S.M."/>
            <person name="Riley R."/>
            <person name="Salamov A.A."/>
            <person name="Hoffmeister D."/>
            <person name="Schwenk D."/>
            <person name="Hadar Y."/>
            <person name="Yarden O."/>
            <person name="de Vries R.P."/>
            <person name="Wiebenga A."/>
            <person name="Stenlid J."/>
            <person name="Eastwood D."/>
            <person name="Grigoriev I.V."/>
            <person name="Berka R.M."/>
            <person name="Blanchette R.A."/>
            <person name="Kersten P."/>
            <person name="Martinez A.T."/>
            <person name="Vicuna R."/>
            <person name="Cullen D."/>
        </authorList>
    </citation>
    <scope>NUCLEOTIDE SEQUENCE [LARGE SCALE GENOMIC DNA]</scope>
    <source>
        <strain evidence="1 2">B</strain>
    </source>
</reference>
<evidence type="ECO:0000313" key="1">
    <source>
        <dbReference type="EMBL" id="EMD41190.1"/>
    </source>
</evidence>
<dbReference type="HOGENOM" id="CLU_2468844_0_0_1"/>
<dbReference type="SUPFAM" id="SSF101542">
    <property type="entry name" value="Fungal immunomodulatory protein, FIP"/>
    <property type="match status" value="1"/>
</dbReference>
<dbReference type="EMBL" id="KB445792">
    <property type="protein sequence ID" value="EMD41190.1"/>
    <property type="molecule type" value="Genomic_DNA"/>
</dbReference>
<gene>
    <name evidence="1" type="ORF">CERSUDRAFT_172155</name>
</gene>
<proteinExistence type="predicted"/>
<dbReference type="GO" id="GO:0002682">
    <property type="term" value="P:regulation of immune system process"/>
    <property type="evidence" value="ECO:0007669"/>
    <property type="project" value="InterPro"/>
</dbReference>
<dbReference type="GO" id="GO:0030246">
    <property type="term" value="F:carbohydrate binding"/>
    <property type="evidence" value="ECO:0007669"/>
    <property type="project" value="InterPro"/>
</dbReference>
<evidence type="ECO:0000313" key="2">
    <source>
        <dbReference type="Proteomes" id="UP000016930"/>
    </source>
</evidence>
<dbReference type="Gene3D" id="2.60.40.1790">
    <property type="entry name" value="Fungal immunomodulatory protein Fve"/>
    <property type="match status" value="1"/>
</dbReference>
<dbReference type="Pfam" id="PF09259">
    <property type="entry name" value="Fve"/>
    <property type="match status" value="1"/>
</dbReference>
<dbReference type="SMR" id="M2R9U0"/>
<sequence>MLVRASPPVWRRGNPTIYVDYVTIPHAPADKVCQYRVIKSGTDLGVRPTQPLNEDGSQTVKLRQCPALRNQNSSFVQKVWDPFNRDSS</sequence>
<accession>M2R9U0</accession>
<protein>
    <submittedName>
        <fullName evidence="1">Uncharacterized protein</fullName>
    </submittedName>
</protein>
<dbReference type="AlphaFoldDB" id="M2R9U0"/>
<keyword evidence="2" id="KW-1185">Reference proteome</keyword>
<dbReference type="Proteomes" id="UP000016930">
    <property type="component" value="Unassembled WGS sequence"/>
</dbReference>
<organism evidence="1 2">
    <name type="scientific">Ceriporiopsis subvermispora (strain B)</name>
    <name type="common">White-rot fungus</name>
    <name type="synonym">Gelatoporia subvermispora</name>
    <dbReference type="NCBI Taxonomy" id="914234"/>
    <lineage>
        <taxon>Eukaryota</taxon>
        <taxon>Fungi</taxon>
        <taxon>Dikarya</taxon>
        <taxon>Basidiomycota</taxon>
        <taxon>Agaricomycotina</taxon>
        <taxon>Agaricomycetes</taxon>
        <taxon>Polyporales</taxon>
        <taxon>Gelatoporiaceae</taxon>
        <taxon>Gelatoporia</taxon>
    </lineage>
</organism>
<dbReference type="InterPro" id="IPR015339">
    <property type="entry name" value="Immunomodulatory_FIP-Fve_fun"/>
</dbReference>
<dbReference type="InterPro" id="IPR053742">
    <property type="entry name" value="Fungal_ImmunoLectin_sf"/>
</dbReference>
<name>M2R9U0_CERS8</name>